<keyword evidence="3" id="KW-1003">Cell membrane</keyword>
<dbReference type="PATRIC" id="fig|1121326.3.peg.4399"/>
<feature type="domain" description="ABC transmembrane type-1" evidence="11">
    <location>
        <begin position="20"/>
        <end position="298"/>
    </location>
</feature>
<evidence type="ECO:0000256" key="4">
    <source>
        <dbReference type="ARBA" id="ARBA00022692"/>
    </source>
</evidence>
<feature type="domain" description="ABC transporter" evidence="10">
    <location>
        <begin position="332"/>
        <end position="565"/>
    </location>
</feature>
<sequence>MKRIFKYVCNYKALVIIPSIAMTLAILLDMFNPYLQKAITDKVFIGGNQQLLWPILWGFIGITISRAILGYAKEYLFDVLSAKISIDIKKDLFDHIQSLPFGYFDNMNTGELMSRIGEDVDNVWKSISFGVRLFIENMIYFITASLILLFLDWRLTLICLVAMPPIAILALKFEKKIGESYSKLSDQGVILNTAAQENISGVRLVKAFAREKYEIMKFLRLNQENYNLSMEQNKIMATYFPPIEFLTNVSILLLVVLGGVFVMGDTMSIGTLVAFSGYIWMLVWPMRMLGWLTNIIAQANASAEKIMNIMDIEPEIKNNETPISLPEIKGDIEFKNVSFKYKDEYVLKNINMKIKAGSTVALMGTTGSGKSSIINLIGRYYEATDGSVLVDGHNVKDIDLKDLRSKIAVVSQDTFLFSASIEENIYFGKEASSLEEIKEACKLSCADEFIEALDGKYNTVIGERGIGLSGGQKQRLSIARALIRESSILILDDATSALDMETEYKLLKNLNDRHKNATTFIIAHRISAVKNADQIVYIENGRVAESGTHEELLESKGKYYEIYREQFKNFDALTSNKEVV</sequence>
<proteinExistence type="predicted"/>
<gene>
    <name evidence="12" type="primary">msbA_3</name>
    <name evidence="12" type="ORF">CLMAG_43360</name>
</gene>
<dbReference type="InterPro" id="IPR036640">
    <property type="entry name" value="ABC1_TM_sf"/>
</dbReference>
<evidence type="ECO:0000256" key="3">
    <source>
        <dbReference type="ARBA" id="ARBA00022475"/>
    </source>
</evidence>
<dbReference type="SUPFAM" id="SSF52540">
    <property type="entry name" value="P-loop containing nucleoside triphosphate hydrolases"/>
    <property type="match status" value="1"/>
</dbReference>
<dbReference type="Gene3D" id="1.20.1560.10">
    <property type="entry name" value="ABC transporter type 1, transmembrane domain"/>
    <property type="match status" value="1"/>
</dbReference>
<dbReference type="InterPro" id="IPR027417">
    <property type="entry name" value="P-loop_NTPase"/>
</dbReference>
<dbReference type="Proteomes" id="UP000076603">
    <property type="component" value="Unassembled WGS sequence"/>
</dbReference>
<feature type="transmembrane region" description="Helical" evidence="9">
    <location>
        <begin position="267"/>
        <end position="284"/>
    </location>
</feature>
<dbReference type="PROSITE" id="PS00211">
    <property type="entry name" value="ABC_TRANSPORTER_1"/>
    <property type="match status" value="1"/>
</dbReference>
<dbReference type="InterPro" id="IPR003439">
    <property type="entry name" value="ABC_transporter-like_ATP-bd"/>
</dbReference>
<evidence type="ECO:0000259" key="11">
    <source>
        <dbReference type="PROSITE" id="PS50929"/>
    </source>
</evidence>
<dbReference type="InterPro" id="IPR039421">
    <property type="entry name" value="Type_1_exporter"/>
</dbReference>
<dbReference type="RefSeq" id="WP_066626862.1">
    <property type="nucleotide sequence ID" value="NZ_FQXL01000011.1"/>
</dbReference>
<feature type="transmembrane region" description="Helical" evidence="9">
    <location>
        <begin position="239"/>
        <end position="261"/>
    </location>
</feature>
<dbReference type="Pfam" id="PF00664">
    <property type="entry name" value="ABC_membrane"/>
    <property type="match status" value="1"/>
</dbReference>
<evidence type="ECO:0000256" key="9">
    <source>
        <dbReference type="SAM" id="Phobius"/>
    </source>
</evidence>
<comment type="subcellular location">
    <subcellularLocation>
        <location evidence="1">Cell membrane</location>
        <topology evidence="1">Multi-pass membrane protein</topology>
    </subcellularLocation>
</comment>
<dbReference type="GO" id="GO:0015421">
    <property type="term" value="F:ABC-type oligopeptide transporter activity"/>
    <property type="evidence" value="ECO:0007669"/>
    <property type="project" value="TreeGrafter"/>
</dbReference>
<comment type="caution">
    <text evidence="12">The sequence shown here is derived from an EMBL/GenBank/DDBJ whole genome shotgun (WGS) entry which is preliminary data.</text>
</comment>
<keyword evidence="5" id="KW-0547">Nucleotide-binding</keyword>
<evidence type="ECO:0000313" key="12">
    <source>
        <dbReference type="EMBL" id="KZL90564.1"/>
    </source>
</evidence>
<evidence type="ECO:0000256" key="8">
    <source>
        <dbReference type="ARBA" id="ARBA00023136"/>
    </source>
</evidence>
<dbReference type="GO" id="GO:0005886">
    <property type="term" value="C:plasma membrane"/>
    <property type="evidence" value="ECO:0007669"/>
    <property type="project" value="UniProtKB-SubCell"/>
</dbReference>
<dbReference type="PANTHER" id="PTHR43394:SF1">
    <property type="entry name" value="ATP-BINDING CASSETTE SUB-FAMILY B MEMBER 10, MITOCHONDRIAL"/>
    <property type="match status" value="1"/>
</dbReference>
<dbReference type="EMBL" id="LWAE01000005">
    <property type="protein sequence ID" value="KZL90564.1"/>
    <property type="molecule type" value="Genomic_DNA"/>
</dbReference>
<dbReference type="CDD" id="cd18542">
    <property type="entry name" value="ABC_6TM_YknU_like"/>
    <property type="match status" value="1"/>
</dbReference>
<dbReference type="PROSITE" id="PS50893">
    <property type="entry name" value="ABC_TRANSPORTER_2"/>
    <property type="match status" value="1"/>
</dbReference>
<dbReference type="Pfam" id="PF00005">
    <property type="entry name" value="ABC_tran"/>
    <property type="match status" value="1"/>
</dbReference>
<keyword evidence="8 9" id="KW-0472">Membrane</keyword>
<feature type="transmembrane region" description="Helical" evidence="9">
    <location>
        <begin position="51"/>
        <end position="69"/>
    </location>
</feature>
<dbReference type="PROSITE" id="PS50929">
    <property type="entry name" value="ABC_TM1F"/>
    <property type="match status" value="1"/>
</dbReference>
<dbReference type="OrthoDB" id="9762778at2"/>
<evidence type="ECO:0000256" key="6">
    <source>
        <dbReference type="ARBA" id="ARBA00022840"/>
    </source>
</evidence>
<dbReference type="PANTHER" id="PTHR43394">
    <property type="entry name" value="ATP-DEPENDENT PERMEASE MDL1, MITOCHONDRIAL"/>
    <property type="match status" value="1"/>
</dbReference>
<dbReference type="STRING" id="1121326.CLMAG_43360"/>
<dbReference type="Gene3D" id="3.40.50.300">
    <property type="entry name" value="P-loop containing nucleotide triphosphate hydrolases"/>
    <property type="match status" value="1"/>
</dbReference>
<dbReference type="InterPro" id="IPR011527">
    <property type="entry name" value="ABC1_TM_dom"/>
</dbReference>
<accession>A0A162RYW7</accession>
<protein>
    <submittedName>
        <fullName evidence="12">Lipid A export ATP-binding/permease protein MsbA</fullName>
        <ecNumber evidence="12">3.6.3.-</ecNumber>
    </submittedName>
</protein>
<dbReference type="SUPFAM" id="SSF90123">
    <property type="entry name" value="ABC transporter transmembrane region"/>
    <property type="match status" value="1"/>
</dbReference>
<keyword evidence="6 12" id="KW-0067">ATP-binding</keyword>
<dbReference type="GO" id="GO:0005524">
    <property type="term" value="F:ATP binding"/>
    <property type="evidence" value="ECO:0007669"/>
    <property type="project" value="UniProtKB-KW"/>
</dbReference>
<evidence type="ECO:0000313" key="13">
    <source>
        <dbReference type="Proteomes" id="UP000076603"/>
    </source>
</evidence>
<keyword evidence="2" id="KW-0813">Transport</keyword>
<dbReference type="FunFam" id="3.40.50.300:FF:000221">
    <property type="entry name" value="Multidrug ABC transporter ATP-binding protein"/>
    <property type="match status" value="1"/>
</dbReference>
<evidence type="ECO:0000256" key="5">
    <source>
        <dbReference type="ARBA" id="ARBA00022741"/>
    </source>
</evidence>
<feature type="transmembrane region" description="Helical" evidence="9">
    <location>
        <begin position="12"/>
        <end position="31"/>
    </location>
</feature>
<keyword evidence="4 9" id="KW-0812">Transmembrane</keyword>
<name>A0A162RYW7_9CLOT</name>
<dbReference type="InterPro" id="IPR003593">
    <property type="entry name" value="AAA+_ATPase"/>
</dbReference>
<keyword evidence="7 9" id="KW-1133">Transmembrane helix</keyword>
<dbReference type="EC" id="3.6.3.-" evidence="12"/>
<evidence type="ECO:0000259" key="10">
    <source>
        <dbReference type="PROSITE" id="PS50893"/>
    </source>
</evidence>
<evidence type="ECO:0000256" key="2">
    <source>
        <dbReference type="ARBA" id="ARBA00022448"/>
    </source>
</evidence>
<dbReference type="GO" id="GO:0016887">
    <property type="term" value="F:ATP hydrolysis activity"/>
    <property type="evidence" value="ECO:0007669"/>
    <property type="project" value="InterPro"/>
</dbReference>
<dbReference type="SMART" id="SM00382">
    <property type="entry name" value="AAA"/>
    <property type="match status" value="1"/>
</dbReference>
<organism evidence="12 13">
    <name type="scientific">Clostridium magnum DSM 2767</name>
    <dbReference type="NCBI Taxonomy" id="1121326"/>
    <lineage>
        <taxon>Bacteria</taxon>
        <taxon>Bacillati</taxon>
        <taxon>Bacillota</taxon>
        <taxon>Clostridia</taxon>
        <taxon>Eubacteriales</taxon>
        <taxon>Clostridiaceae</taxon>
        <taxon>Clostridium</taxon>
    </lineage>
</organism>
<keyword evidence="13" id="KW-1185">Reference proteome</keyword>
<dbReference type="AlphaFoldDB" id="A0A162RYW7"/>
<feature type="transmembrane region" description="Helical" evidence="9">
    <location>
        <begin position="129"/>
        <end position="149"/>
    </location>
</feature>
<reference evidence="12 13" key="1">
    <citation type="submission" date="2016-04" db="EMBL/GenBank/DDBJ databases">
        <title>Genome sequence of Clostridium magnum DSM 2767.</title>
        <authorList>
            <person name="Poehlein A."/>
            <person name="Uhlig R."/>
            <person name="Fischer R."/>
            <person name="Bahl H."/>
            <person name="Daniel R."/>
        </authorList>
    </citation>
    <scope>NUCLEOTIDE SEQUENCE [LARGE SCALE GENOMIC DNA]</scope>
    <source>
        <strain evidence="12 13">DSM 2767</strain>
    </source>
</reference>
<keyword evidence="12" id="KW-0378">Hydrolase</keyword>
<evidence type="ECO:0000256" key="7">
    <source>
        <dbReference type="ARBA" id="ARBA00022989"/>
    </source>
</evidence>
<dbReference type="InterPro" id="IPR017871">
    <property type="entry name" value="ABC_transporter-like_CS"/>
</dbReference>
<evidence type="ECO:0000256" key="1">
    <source>
        <dbReference type="ARBA" id="ARBA00004651"/>
    </source>
</evidence>